<dbReference type="PANTHER" id="PTHR45786:SF74">
    <property type="entry name" value="ATP-DEPENDENT DNA HELICASE"/>
    <property type="match status" value="1"/>
</dbReference>
<keyword evidence="5" id="KW-1185">Reference proteome</keyword>
<reference evidence="4" key="1">
    <citation type="journal article" date="2022" name="Plant J.">
        <title>Strategies of tolerance reflected in two North American maple genomes.</title>
        <authorList>
            <person name="McEvoy S.L."/>
            <person name="Sezen U.U."/>
            <person name="Trouern-Trend A."/>
            <person name="McMahon S.M."/>
            <person name="Schaberg P.G."/>
            <person name="Yang J."/>
            <person name="Wegrzyn J.L."/>
            <person name="Swenson N.G."/>
        </authorList>
    </citation>
    <scope>NUCLEOTIDE SEQUENCE</scope>
    <source>
        <strain evidence="4">NS2018</strain>
    </source>
</reference>
<evidence type="ECO:0000313" key="4">
    <source>
        <dbReference type="EMBL" id="KAK0602325.1"/>
    </source>
</evidence>
<dbReference type="Pfam" id="PF14372">
    <property type="entry name" value="hAT-like_RNase-H"/>
    <property type="match status" value="1"/>
</dbReference>
<dbReference type="Proteomes" id="UP001168877">
    <property type="component" value="Unassembled WGS sequence"/>
</dbReference>
<evidence type="ECO:0008006" key="6">
    <source>
        <dbReference type="Google" id="ProtNLM"/>
    </source>
</evidence>
<feature type="domain" description="hAT-like transposase RNase-H fold" evidence="3">
    <location>
        <begin position="622"/>
        <end position="724"/>
    </location>
</feature>
<dbReference type="PANTHER" id="PTHR45786">
    <property type="entry name" value="DNA BINDING PROTEIN-LIKE"/>
    <property type="match status" value="1"/>
</dbReference>
<feature type="domain" description="Helitron helicase-like" evidence="2">
    <location>
        <begin position="179"/>
        <end position="343"/>
    </location>
</feature>
<name>A0AA39TAC8_ACESA</name>
<protein>
    <recommendedName>
        <fullName evidence="6">Transposase</fullName>
    </recommendedName>
</protein>
<dbReference type="GO" id="GO:0003677">
    <property type="term" value="F:DNA binding"/>
    <property type="evidence" value="ECO:0007669"/>
    <property type="project" value="InterPro"/>
</dbReference>
<reference evidence="4" key="2">
    <citation type="submission" date="2023-06" db="EMBL/GenBank/DDBJ databases">
        <authorList>
            <person name="Swenson N.G."/>
            <person name="Wegrzyn J.L."/>
            <person name="Mcevoy S.L."/>
        </authorList>
    </citation>
    <scope>NUCLEOTIDE SEQUENCE</scope>
    <source>
        <strain evidence="4">NS2018</strain>
        <tissue evidence="4">Leaf</tissue>
    </source>
</reference>
<evidence type="ECO:0000259" key="2">
    <source>
        <dbReference type="Pfam" id="PF14214"/>
    </source>
</evidence>
<evidence type="ECO:0000259" key="3">
    <source>
        <dbReference type="Pfam" id="PF14372"/>
    </source>
</evidence>
<feature type="region of interest" description="Disordered" evidence="1">
    <location>
        <begin position="458"/>
        <end position="494"/>
    </location>
</feature>
<dbReference type="EMBL" id="JAUESC010000003">
    <property type="protein sequence ID" value="KAK0602325.1"/>
    <property type="molecule type" value="Genomic_DNA"/>
</dbReference>
<evidence type="ECO:0000313" key="5">
    <source>
        <dbReference type="Proteomes" id="UP001168877"/>
    </source>
</evidence>
<gene>
    <name evidence="4" type="ORF">LWI29_032319</name>
</gene>
<feature type="compositionally biased region" description="Basic and acidic residues" evidence="1">
    <location>
        <begin position="479"/>
        <end position="488"/>
    </location>
</feature>
<dbReference type="AlphaFoldDB" id="A0AA39TAC8"/>
<dbReference type="InterPro" id="IPR025476">
    <property type="entry name" value="Helitron_helicase-like"/>
</dbReference>
<accession>A0AA39TAC8</accession>
<dbReference type="InterPro" id="IPR012337">
    <property type="entry name" value="RNaseH-like_sf"/>
</dbReference>
<organism evidence="4 5">
    <name type="scientific">Acer saccharum</name>
    <name type="common">Sugar maple</name>
    <dbReference type="NCBI Taxonomy" id="4024"/>
    <lineage>
        <taxon>Eukaryota</taxon>
        <taxon>Viridiplantae</taxon>
        <taxon>Streptophyta</taxon>
        <taxon>Embryophyta</taxon>
        <taxon>Tracheophyta</taxon>
        <taxon>Spermatophyta</taxon>
        <taxon>Magnoliopsida</taxon>
        <taxon>eudicotyledons</taxon>
        <taxon>Gunneridae</taxon>
        <taxon>Pentapetalae</taxon>
        <taxon>rosids</taxon>
        <taxon>malvids</taxon>
        <taxon>Sapindales</taxon>
        <taxon>Sapindaceae</taxon>
        <taxon>Hippocastanoideae</taxon>
        <taxon>Acereae</taxon>
        <taxon>Acer</taxon>
    </lineage>
</organism>
<comment type="caution">
    <text evidence="4">The sequence shown here is derived from an EMBL/GenBank/DDBJ whole genome shotgun (WGS) entry which is preliminary data.</text>
</comment>
<proteinExistence type="predicted"/>
<evidence type="ECO:0000256" key="1">
    <source>
        <dbReference type="SAM" id="MobiDB-lite"/>
    </source>
</evidence>
<sequence>MGSLLPPEGECPKSAQLYIYDTDNEVKNRVDVLNRSNKNDKLDDEMVSDLIQMLDQTNELVKIFRIARDKVKSDSIDCFRLRLFGKRNMQDRQYDLPTSSHIGGLIVGDIGDFKSERDIIIELRNGILRRITKLNPKYMALQYPLLFPYDEDGYRPNILWNKHFKGKKPKKQRIPMRAFIAYQIQDRFEEDDTLFKGGKLFQQFLVDAYATLEEDRLDFIRSNQNSLRSEVLKGIQDAVVNGDSNAEDLGKRVILPSSYTGSARYMINNYQDAMAICRCFGNPDLFITFTCNSKWPEILSDFGRRPGCKMEDKPDLVSRIFRVKLDDMIKYIKSRNPFGEIEAGDIDSIISAEIPDKEFDPNGYAAVSEFMMHDPCGLATQNSPCMEDLFVFYPSCLVSSHTQSQSLDSLQWRLLDSLDSKDDNGCLRLVTRFTRLVSFVDLLALVNLQDWMEIDPRTYSEENSGSQSDDELEESSSIAKEKSGERGKGIRVGGRKVGDGLKDLHKSVVAIRNAVKYVKSSPSRLDRFKRAVEHEKLGNHGFVVLDVPTRWNSTYLMLESAVKLRKAFERMEEEDGHYVHYFNDKEGDEKRIGPPLFDDWENAKVFIRFLSTFYDITLDFSASLHVTSNIYFKSWCTIFNQLTSLSTERDPLVSRMAVSMKLKFDKYWKGIDKTNNLLIIAVVLDPRYKFGYVKWRFDAFFGVTQSHSMISSLKEVLVNLYEYYVTQYGSVSVRSNDDMSSFRSGLAETFYEKKSLEKIVYGAKTTRRRC</sequence>
<dbReference type="InterPro" id="IPR025525">
    <property type="entry name" value="hAT-like_transposase_RNase-H"/>
</dbReference>
<dbReference type="Pfam" id="PF14214">
    <property type="entry name" value="Helitron_like_N"/>
    <property type="match status" value="1"/>
</dbReference>
<dbReference type="SUPFAM" id="SSF53098">
    <property type="entry name" value="Ribonuclease H-like"/>
    <property type="match status" value="1"/>
</dbReference>